<evidence type="ECO:0000313" key="2">
    <source>
        <dbReference type="EMBL" id="KTD14344.1"/>
    </source>
</evidence>
<dbReference type="SUPFAM" id="SSF47413">
    <property type="entry name" value="lambda repressor-like DNA-binding domains"/>
    <property type="match status" value="1"/>
</dbReference>
<dbReference type="InterPro" id="IPR010982">
    <property type="entry name" value="Lambda_DNA-bd_dom_sf"/>
</dbReference>
<dbReference type="Gene3D" id="1.10.260.40">
    <property type="entry name" value="lambda repressor-like DNA-binding domains"/>
    <property type="match status" value="1"/>
</dbReference>
<proteinExistence type="predicted"/>
<organism evidence="2 3">
    <name type="scientific">Legionella israelensis</name>
    <dbReference type="NCBI Taxonomy" id="454"/>
    <lineage>
        <taxon>Bacteria</taxon>
        <taxon>Pseudomonadati</taxon>
        <taxon>Pseudomonadota</taxon>
        <taxon>Gammaproteobacteria</taxon>
        <taxon>Legionellales</taxon>
        <taxon>Legionellaceae</taxon>
        <taxon>Legionella</taxon>
    </lineage>
</organism>
<dbReference type="PATRIC" id="fig|454.4.peg.2824"/>
<dbReference type="GO" id="GO:0003677">
    <property type="term" value="F:DNA binding"/>
    <property type="evidence" value="ECO:0007669"/>
    <property type="project" value="InterPro"/>
</dbReference>
<accession>A0A0W0V2K8</accession>
<dbReference type="PROSITE" id="PS50943">
    <property type="entry name" value="HTH_CROC1"/>
    <property type="match status" value="1"/>
</dbReference>
<dbReference type="InterPro" id="IPR001387">
    <property type="entry name" value="Cro/C1-type_HTH"/>
</dbReference>
<comment type="caution">
    <text evidence="2">The sequence shown here is derived from an EMBL/GenBank/DDBJ whole genome shotgun (WGS) entry which is preliminary data.</text>
</comment>
<dbReference type="OrthoDB" id="5636356at2"/>
<name>A0A0W0V2K8_9GAMM</name>
<gene>
    <name evidence="2" type="ORF">Lisr_2572</name>
</gene>
<dbReference type="STRING" id="454.Lisr_2572"/>
<dbReference type="Proteomes" id="UP000054761">
    <property type="component" value="Unassembled WGS sequence"/>
</dbReference>
<reference evidence="2 3" key="1">
    <citation type="submission" date="2015-11" db="EMBL/GenBank/DDBJ databases">
        <title>Genomic analysis of 38 Legionella species identifies large and diverse effector repertoires.</title>
        <authorList>
            <person name="Burstein D."/>
            <person name="Amaro F."/>
            <person name="Zusman T."/>
            <person name="Lifshitz Z."/>
            <person name="Cohen O."/>
            <person name="Gilbert J.A."/>
            <person name="Pupko T."/>
            <person name="Shuman H.A."/>
            <person name="Segal G."/>
        </authorList>
    </citation>
    <scope>NUCLEOTIDE SEQUENCE [LARGE SCALE GENOMIC DNA]</scope>
    <source>
        <strain evidence="2 3">Bercovier 4</strain>
    </source>
</reference>
<keyword evidence="3" id="KW-1185">Reference proteome</keyword>
<dbReference type="AlphaFoldDB" id="A0A0W0V2K8"/>
<dbReference type="EMBL" id="LNYH01000149">
    <property type="protein sequence ID" value="KTD14344.1"/>
    <property type="molecule type" value="Genomic_DNA"/>
</dbReference>
<feature type="domain" description="HTH cro/C1-type" evidence="1">
    <location>
        <begin position="29"/>
        <end position="77"/>
    </location>
</feature>
<sequence length="170" mass="19171">MEREHFVRGFARRLTALMQQENLGSSKSKAGVKISKLAEVSGCSQQMARRYALGEALPDVDATYKIAKWLKVSPGWLLYGEEGEIPNNIGQTNLIQIEPDLLEYILSKCAPLFDITKNRQELISYIMDIIHDATHIEAEHKEILKVIDMSINSITRFHGIKDDVRSKTAG</sequence>
<dbReference type="SMART" id="SM00530">
    <property type="entry name" value="HTH_XRE"/>
    <property type="match status" value="1"/>
</dbReference>
<evidence type="ECO:0000313" key="3">
    <source>
        <dbReference type="Proteomes" id="UP000054761"/>
    </source>
</evidence>
<evidence type="ECO:0000259" key="1">
    <source>
        <dbReference type="PROSITE" id="PS50943"/>
    </source>
</evidence>
<dbReference type="CDD" id="cd00093">
    <property type="entry name" value="HTH_XRE"/>
    <property type="match status" value="1"/>
</dbReference>
<protein>
    <submittedName>
        <fullName evidence="2">Putative transcriptional regulator</fullName>
    </submittedName>
</protein>
<dbReference type="RefSeq" id="WP_058502849.1">
    <property type="nucleotide sequence ID" value="NZ_CAAAJA010000022.1"/>
</dbReference>